<name>A0ABN0DKJ5_9VIBR</name>
<feature type="signal peptide" evidence="1">
    <location>
        <begin position="1"/>
        <end position="21"/>
    </location>
</feature>
<evidence type="ECO:0000256" key="1">
    <source>
        <dbReference type="SAM" id="SignalP"/>
    </source>
</evidence>
<feature type="chain" id="PRO_5047277119" evidence="1">
    <location>
        <begin position="22"/>
        <end position="87"/>
    </location>
</feature>
<dbReference type="RefSeq" id="WP_004743247.1">
    <property type="nucleotide sequence ID" value="NZ_AFWI01000034.1"/>
</dbReference>
<sequence length="87" mass="9615">MNIRNISCARNFAVVALVSFALTGCFDNTPDTGPVQTVDWYQSHDDERQAMLETCANNPGELADDSNCVNAREAEHLLSSGKPRDIW</sequence>
<gene>
    <name evidence="2" type="ORF">VITU9109_06959</name>
</gene>
<dbReference type="EMBL" id="AFWI01000034">
    <property type="protein sequence ID" value="EGU58280.1"/>
    <property type="molecule type" value="Genomic_DNA"/>
</dbReference>
<comment type="caution">
    <text evidence="2">The sequence shown here is derived from an EMBL/GenBank/DDBJ whole genome shotgun (WGS) entry which is preliminary data.</text>
</comment>
<evidence type="ECO:0000313" key="3">
    <source>
        <dbReference type="Proteomes" id="UP000003836"/>
    </source>
</evidence>
<organism evidence="2 3">
    <name type="scientific">Vibrio tubiashii ATCC 19109</name>
    <dbReference type="NCBI Taxonomy" id="1051646"/>
    <lineage>
        <taxon>Bacteria</taxon>
        <taxon>Pseudomonadati</taxon>
        <taxon>Pseudomonadota</taxon>
        <taxon>Gammaproteobacteria</taxon>
        <taxon>Vibrionales</taxon>
        <taxon>Vibrionaceae</taxon>
        <taxon>Vibrio</taxon>
        <taxon>Vibrio oreintalis group</taxon>
    </lineage>
</organism>
<keyword evidence="1" id="KW-0732">Signal</keyword>
<keyword evidence="2" id="KW-0449">Lipoprotein</keyword>
<reference evidence="2 3" key="1">
    <citation type="journal article" date="2012" name="Int. J. Syst. Evol. Microbiol.">
        <title>Vibrio caribbeanicus sp. nov., isolated from the marine sponge Scleritoderma cyanea.</title>
        <authorList>
            <person name="Hoffmann M."/>
            <person name="Monday S.R."/>
            <person name="Allard M.W."/>
            <person name="Strain E.A."/>
            <person name="Whittaker P."/>
            <person name="Naum M."/>
            <person name="McCarthy P.J."/>
            <person name="Lopez J.V."/>
            <person name="Fischer M."/>
            <person name="Brown E.W."/>
        </authorList>
    </citation>
    <scope>NUCLEOTIDE SEQUENCE [LARGE SCALE GENOMIC DNA]</scope>
    <source>
        <strain evidence="2 3">ATCC 19109</strain>
    </source>
</reference>
<proteinExistence type="predicted"/>
<accession>A0ABN0DKJ5</accession>
<dbReference type="PROSITE" id="PS51257">
    <property type="entry name" value="PROKAR_LIPOPROTEIN"/>
    <property type="match status" value="1"/>
</dbReference>
<dbReference type="GeneID" id="23448050"/>
<evidence type="ECO:0000313" key="2">
    <source>
        <dbReference type="EMBL" id="EGU58280.1"/>
    </source>
</evidence>
<dbReference type="Proteomes" id="UP000003836">
    <property type="component" value="Unassembled WGS sequence"/>
</dbReference>
<keyword evidence="3" id="KW-1185">Reference proteome</keyword>
<protein>
    <submittedName>
        <fullName evidence="2">Lipoprotein</fullName>
    </submittedName>
</protein>
<dbReference type="InterPro" id="IPR047937">
    <property type="entry name" value="Eex_IncN-like"/>
</dbReference>
<dbReference type="NCBIfam" id="NF033894">
    <property type="entry name" value="Eex_IncN"/>
    <property type="match status" value="1"/>
</dbReference>